<dbReference type="Proteomes" id="UP001216139">
    <property type="component" value="Chromosome"/>
</dbReference>
<evidence type="ECO:0000313" key="2">
    <source>
        <dbReference type="Proteomes" id="UP001216139"/>
    </source>
</evidence>
<dbReference type="RefSeq" id="WP_273630283.1">
    <property type="nucleotide sequence ID" value="NZ_CP117167.1"/>
</dbReference>
<protein>
    <submittedName>
        <fullName evidence="1">Uncharacterized protein</fullName>
    </submittedName>
</protein>
<evidence type="ECO:0000313" key="1">
    <source>
        <dbReference type="EMBL" id="WCT12059.1"/>
    </source>
</evidence>
<gene>
    <name evidence="1" type="ORF">PQO05_25335</name>
</gene>
<accession>A0ABY7T6E6</accession>
<reference evidence="1 2" key="1">
    <citation type="submission" date="2023-02" db="EMBL/GenBank/DDBJ databases">
        <title>Genome sequence of Mucilaginibacter jinjuensis strain KACC 16571.</title>
        <authorList>
            <person name="Kim S."/>
            <person name="Heo J."/>
            <person name="Kwon S.-W."/>
        </authorList>
    </citation>
    <scope>NUCLEOTIDE SEQUENCE [LARGE SCALE GENOMIC DNA]</scope>
    <source>
        <strain evidence="1 2">KACC 16571</strain>
    </source>
</reference>
<keyword evidence="2" id="KW-1185">Reference proteome</keyword>
<name>A0ABY7T6E6_9SPHI</name>
<proteinExistence type="predicted"/>
<sequence>MKWLVYIIILINVFACNQGSGKKVDDFYTNKGGFDLARIPLVKPYEATTPSTKPNWIITSIDTNDIPAPVNGIEDIRVIKGIILAHGKNTTVNYKPAKDAWFIIVPTKRLVAGFRKHGDYVGSLKNLGFEKEPDLFKIIKVFKYFDCNDHINWELIK</sequence>
<dbReference type="EMBL" id="CP117167">
    <property type="protein sequence ID" value="WCT12059.1"/>
    <property type="molecule type" value="Genomic_DNA"/>
</dbReference>
<organism evidence="1 2">
    <name type="scientific">Mucilaginibacter jinjuensis</name>
    <dbReference type="NCBI Taxonomy" id="1176721"/>
    <lineage>
        <taxon>Bacteria</taxon>
        <taxon>Pseudomonadati</taxon>
        <taxon>Bacteroidota</taxon>
        <taxon>Sphingobacteriia</taxon>
        <taxon>Sphingobacteriales</taxon>
        <taxon>Sphingobacteriaceae</taxon>
        <taxon>Mucilaginibacter</taxon>
    </lineage>
</organism>